<protein>
    <recommendedName>
        <fullName evidence="10">Purine nucleoside phosphorylase</fullName>
    </recommendedName>
</protein>
<evidence type="ECO:0000313" key="11">
    <source>
        <dbReference type="EMBL" id="AVQ00160.1"/>
    </source>
</evidence>
<evidence type="ECO:0000256" key="5">
    <source>
        <dbReference type="ARBA" id="ARBA00022801"/>
    </source>
</evidence>
<keyword evidence="5" id="KW-0378">Hydrolase</keyword>
<dbReference type="InterPro" id="IPR003730">
    <property type="entry name" value="Cu_polyphenol_OxRdtase"/>
</dbReference>
<dbReference type="PANTHER" id="PTHR30616">
    <property type="entry name" value="UNCHARACTERIZED PROTEIN YFIH"/>
    <property type="match status" value="1"/>
</dbReference>
<evidence type="ECO:0000313" key="12">
    <source>
        <dbReference type="Proteomes" id="UP000241074"/>
    </source>
</evidence>
<evidence type="ECO:0000256" key="7">
    <source>
        <dbReference type="ARBA" id="ARBA00047989"/>
    </source>
</evidence>
<comment type="catalytic activity">
    <reaction evidence="7">
        <text>adenosine + H2O + H(+) = inosine + NH4(+)</text>
        <dbReference type="Rhea" id="RHEA:24408"/>
        <dbReference type="ChEBI" id="CHEBI:15377"/>
        <dbReference type="ChEBI" id="CHEBI:15378"/>
        <dbReference type="ChEBI" id="CHEBI:16335"/>
        <dbReference type="ChEBI" id="CHEBI:17596"/>
        <dbReference type="ChEBI" id="CHEBI:28938"/>
        <dbReference type="EC" id="3.5.4.4"/>
    </reaction>
    <physiologicalReaction direction="left-to-right" evidence="7">
        <dbReference type="Rhea" id="RHEA:24409"/>
    </physiologicalReaction>
</comment>
<gene>
    <name evidence="11" type="primary">pgeF</name>
    <name evidence="11" type="ORF">C7S18_17165</name>
</gene>
<comment type="catalytic activity">
    <reaction evidence="8">
        <text>adenosine + phosphate = alpha-D-ribose 1-phosphate + adenine</text>
        <dbReference type="Rhea" id="RHEA:27642"/>
        <dbReference type="ChEBI" id="CHEBI:16335"/>
        <dbReference type="ChEBI" id="CHEBI:16708"/>
        <dbReference type="ChEBI" id="CHEBI:43474"/>
        <dbReference type="ChEBI" id="CHEBI:57720"/>
        <dbReference type="EC" id="2.4.2.1"/>
    </reaction>
    <physiologicalReaction direction="left-to-right" evidence="8">
        <dbReference type="Rhea" id="RHEA:27643"/>
    </physiologicalReaction>
</comment>
<reference evidence="11 12" key="2">
    <citation type="submission" date="2018-03" db="EMBL/GenBank/DDBJ databases">
        <authorList>
            <person name="Keele B.F."/>
        </authorList>
    </citation>
    <scope>NUCLEOTIDE SEQUENCE [LARGE SCALE GENOMIC DNA]</scope>
    <source>
        <strain evidence="11 12">D13</strain>
    </source>
</reference>
<dbReference type="CDD" id="cd16833">
    <property type="entry name" value="YfiH"/>
    <property type="match status" value="1"/>
</dbReference>
<evidence type="ECO:0000256" key="6">
    <source>
        <dbReference type="ARBA" id="ARBA00022833"/>
    </source>
</evidence>
<dbReference type="OrthoDB" id="4279at2"/>
<dbReference type="InterPro" id="IPR011324">
    <property type="entry name" value="Cytotoxic_necrot_fac-like_cat"/>
</dbReference>
<dbReference type="SUPFAM" id="SSF64438">
    <property type="entry name" value="CNF1/YfiH-like putative cysteine hydrolases"/>
    <property type="match status" value="1"/>
</dbReference>
<evidence type="ECO:0000256" key="4">
    <source>
        <dbReference type="ARBA" id="ARBA00022723"/>
    </source>
</evidence>
<dbReference type="KEGG" id="xba:C7S18_17165"/>
<dbReference type="Pfam" id="PF02578">
    <property type="entry name" value="Cu-oxidase_4"/>
    <property type="match status" value="1"/>
</dbReference>
<dbReference type="Proteomes" id="UP000241074">
    <property type="component" value="Chromosome"/>
</dbReference>
<dbReference type="EMBL" id="CP027860">
    <property type="protein sequence ID" value="AVQ00160.1"/>
    <property type="molecule type" value="Genomic_DNA"/>
</dbReference>
<keyword evidence="12" id="KW-1185">Reference proteome</keyword>
<keyword evidence="4" id="KW-0479">Metal-binding</keyword>
<dbReference type="GO" id="GO:0016787">
    <property type="term" value="F:hydrolase activity"/>
    <property type="evidence" value="ECO:0007669"/>
    <property type="project" value="UniProtKB-KW"/>
</dbReference>
<comment type="similarity">
    <text evidence="2 10">Belongs to the purine nucleoside phosphorylase YfiH/LACC1 family.</text>
</comment>
<dbReference type="InterPro" id="IPR038371">
    <property type="entry name" value="Cu_polyphenol_OxRdtase_sf"/>
</dbReference>
<organism evidence="11 12">
    <name type="scientific">Ahniella affigens</name>
    <dbReference type="NCBI Taxonomy" id="2021234"/>
    <lineage>
        <taxon>Bacteria</taxon>
        <taxon>Pseudomonadati</taxon>
        <taxon>Pseudomonadota</taxon>
        <taxon>Gammaproteobacteria</taxon>
        <taxon>Lysobacterales</taxon>
        <taxon>Rhodanobacteraceae</taxon>
        <taxon>Ahniella</taxon>
    </lineage>
</organism>
<name>A0A2P1PZ94_9GAMM</name>
<evidence type="ECO:0000256" key="1">
    <source>
        <dbReference type="ARBA" id="ARBA00000553"/>
    </source>
</evidence>
<dbReference type="Gene3D" id="3.60.140.10">
    <property type="entry name" value="CNF1/YfiH-like putative cysteine hydrolases"/>
    <property type="match status" value="1"/>
</dbReference>
<sequence length="255" mass="26972">MPGWLPASWPAPSNIHAGISLRTFAGVSVGPYASANMGLHVGDEPAAVLLNRERLAAALQLPSAPIWLRQVHGTAVVRIEATHAVSEAPEADAAITPTAGVVLAIQTADCLPILLCDRSGQTLGAVHAGWRGVALGAIEACVHAMGADPQDLLAWIGPGIGPDAFEVGADVRDAMLAASPNEIIAAHRAAFRPRAEHPGKWWCDLPQLAALRLRALGLSSIHIEPACTVTDSDRFYSHRRDRVTGRMVSLIWRDA</sequence>
<dbReference type="GO" id="GO:0017061">
    <property type="term" value="F:S-methyl-5-thioadenosine phosphorylase activity"/>
    <property type="evidence" value="ECO:0007669"/>
    <property type="project" value="UniProtKB-EC"/>
</dbReference>
<dbReference type="PANTHER" id="PTHR30616:SF2">
    <property type="entry name" value="PURINE NUCLEOSIDE PHOSPHORYLASE LACC1"/>
    <property type="match status" value="1"/>
</dbReference>
<comment type="catalytic activity">
    <reaction evidence="9">
        <text>S-methyl-5'-thioadenosine + phosphate = 5-(methylsulfanyl)-alpha-D-ribose 1-phosphate + adenine</text>
        <dbReference type="Rhea" id="RHEA:11852"/>
        <dbReference type="ChEBI" id="CHEBI:16708"/>
        <dbReference type="ChEBI" id="CHEBI:17509"/>
        <dbReference type="ChEBI" id="CHEBI:43474"/>
        <dbReference type="ChEBI" id="CHEBI:58533"/>
        <dbReference type="EC" id="2.4.2.28"/>
    </reaction>
    <physiologicalReaction direction="left-to-right" evidence="9">
        <dbReference type="Rhea" id="RHEA:11853"/>
    </physiologicalReaction>
</comment>
<reference evidence="11 12" key="1">
    <citation type="submission" date="2018-03" db="EMBL/GenBank/DDBJ databases">
        <title>Ahniella affigens gen. nov., sp. nov., a gammaproteobacterium isolated from sandy soil near a stream.</title>
        <authorList>
            <person name="Ko Y."/>
            <person name="Kim J.-H."/>
        </authorList>
    </citation>
    <scope>NUCLEOTIDE SEQUENCE [LARGE SCALE GENOMIC DNA]</scope>
    <source>
        <strain evidence="11 12">D13</strain>
    </source>
</reference>
<keyword evidence="6" id="KW-0862">Zinc</keyword>
<comment type="catalytic activity">
    <reaction evidence="1">
        <text>inosine + phosphate = alpha-D-ribose 1-phosphate + hypoxanthine</text>
        <dbReference type="Rhea" id="RHEA:27646"/>
        <dbReference type="ChEBI" id="CHEBI:17368"/>
        <dbReference type="ChEBI" id="CHEBI:17596"/>
        <dbReference type="ChEBI" id="CHEBI:43474"/>
        <dbReference type="ChEBI" id="CHEBI:57720"/>
        <dbReference type="EC" id="2.4.2.1"/>
    </reaction>
    <physiologicalReaction direction="left-to-right" evidence="1">
        <dbReference type="Rhea" id="RHEA:27647"/>
    </physiologicalReaction>
</comment>
<evidence type="ECO:0000256" key="9">
    <source>
        <dbReference type="ARBA" id="ARBA00049893"/>
    </source>
</evidence>
<dbReference type="AlphaFoldDB" id="A0A2P1PZ94"/>
<dbReference type="RefSeq" id="WP_106894078.1">
    <property type="nucleotide sequence ID" value="NZ_CP027860.1"/>
</dbReference>
<evidence type="ECO:0000256" key="2">
    <source>
        <dbReference type="ARBA" id="ARBA00007353"/>
    </source>
</evidence>
<proteinExistence type="inferred from homology"/>
<evidence type="ECO:0000256" key="3">
    <source>
        <dbReference type="ARBA" id="ARBA00022679"/>
    </source>
</evidence>
<dbReference type="NCBIfam" id="TIGR00726">
    <property type="entry name" value="peptidoglycan editing factor PgeF"/>
    <property type="match status" value="1"/>
</dbReference>
<keyword evidence="3" id="KW-0808">Transferase</keyword>
<evidence type="ECO:0000256" key="8">
    <source>
        <dbReference type="ARBA" id="ARBA00048968"/>
    </source>
</evidence>
<evidence type="ECO:0000256" key="10">
    <source>
        <dbReference type="RuleBase" id="RU361274"/>
    </source>
</evidence>
<accession>A0A2P1PZ94</accession>
<dbReference type="GO" id="GO:0005507">
    <property type="term" value="F:copper ion binding"/>
    <property type="evidence" value="ECO:0007669"/>
    <property type="project" value="TreeGrafter"/>
</dbReference>